<name>A0A821STW9_9BILA</name>
<sequence length="262" mass="30934">MTVGDDRSQTKEIITLQSLIVQEQIKQQEQAMKRKLIEEKEALKRKLIEEKEATKRKLIEEKEVMKRKLIEEKEATKRKRIQEQEKTKRKKLEIIKIHEDELRKPMERSFEKVPSSSINTFALYSSYLDFYKNNVNNINLFDINFMLQENNHFNESIENCIKDYMGNRVHGVFHFKLNSKKKKNTTTFRNTGGLGDPRAVVNNSSTRQGMQYLHHSFTIISSASILLMENQQLKQPAEFLTLREQEVFSSILNSYMYKSPYG</sequence>
<comment type="caution">
    <text evidence="2">The sequence shown here is derived from an EMBL/GenBank/DDBJ whole genome shotgun (WGS) entry which is preliminary data.</text>
</comment>
<keyword evidence="1" id="KW-0175">Coiled coil</keyword>
<dbReference type="AlphaFoldDB" id="A0A821STW9"/>
<reference evidence="2" key="1">
    <citation type="submission" date="2021-02" db="EMBL/GenBank/DDBJ databases">
        <authorList>
            <person name="Nowell W R."/>
        </authorList>
    </citation>
    <scope>NUCLEOTIDE SEQUENCE</scope>
</reference>
<protein>
    <submittedName>
        <fullName evidence="2">Uncharacterized protein</fullName>
    </submittedName>
</protein>
<proteinExistence type="predicted"/>
<organism evidence="2 3">
    <name type="scientific">Rotaria socialis</name>
    <dbReference type="NCBI Taxonomy" id="392032"/>
    <lineage>
        <taxon>Eukaryota</taxon>
        <taxon>Metazoa</taxon>
        <taxon>Spiralia</taxon>
        <taxon>Gnathifera</taxon>
        <taxon>Rotifera</taxon>
        <taxon>Eurotatoria</taxon>
        <taxon>Bdelloidea</taxon>
        <taxon>Philodinida</taxon>
        <taxon>Philodinidae</taxon>
        <taxon>Rotaria</taxon>
    </lineage>
</organism>
<dbReference type="Proteomes" id="UP000663848">
    <property type="component" value="Unassembled WGS sequence"/>
</dbReference>
<evidence type="ECO:0000256" key="1">
    <source>
        <dbReference type="SAM" id="Coils"/>
    </source>
</evidence>
<evidence type="ECO:0000313" key="3">
    <source>
        <dbReference type="Proteomes" id="UP000663848"/>
    </source>
</evidence>
<dbReference type="EMBL" id="CAJOBR010007511">
    <property type="protein sequence ID" value="CAF4864276.1"/>
    <property type="molecule type" value="Genomic_DNA"/>
</dbReference>
<gene>
    <name evidence="2" type="ORF">QYT958_LOCUS28157</name>
</gene>
<accession>A0A821STW9</accession>
<feature type="coiled-coil region" evidence="1">
    <location>
        <begin position="26"/>
        <end position="101"/>
    </location>
</feature>
<evidence type="ECO:0000313" key="2">
    <source>
        <dbReference type="EMBL" id="CAF4864276.1"/>
    </source>
</evidence>